<comment type="caution">
    <text evidence="1">The sequence shown here is derived from an EMBL/GenBank/DDBJ whole genome shotgun (WGS) entry which is preliminary data.</text>
</comment>
<gene>
    <name evidence="1" type="ORF">GY24_02415</name>
</gene>
<dbReference type="InterPro" id="IPR025101">
    <property type="entry name" value="DUF4012"/>
</dbReference>
<evidence type="ECO:0000313" key="1">
    <source>
        <dbReference type="EMBL" id="PPL20189.1"/>
    </source>
</evidence>
<dbReference type="Proteomes" id="UP000237755">
    <property type="component" value="Unassembled WGS sequence"/>
</dbReference>
<keyword evidence="2" id="KW-1185">Reference proteome</keyword>
<accession>A0ABX5B077</accession>
<sequence>MLLLLLAAGGWLTQRVLTAKSALEDAEGVVSEVAAQLASGDASTLPEASEALGRLSATALEQSADPVWRVAESVPGLGPNLAAVRAVAESVDQIAREAVAPLSELSGTLTLDTLRPSAGRIDIASITALSQRAIPAAQAFRQAAARIATVDFTHTVPPLAAAGQRLNEQFAQALPAVDSVETALTLAPDMLGAAGPRSYLLVFQNLAETTALGGTAAALAEITVDNGLISLGRQASSRDFGKDLNAPALPVDAGVAEIFNPYMYATLNLATSRPDFPTAAEIASAFWQRDFGVTPDGVISADPVALAHILQATGPVALETGHELSAENAVSLLLNQIYIETAGPGGQEASDAFFALAARAVFDAVSAGDADARDLAEAVGHGIEENRIMMWSAHPAEQAVLAATPLAGILPTDNAAASVTGVYFRDMSVSKIDYYLRTAATLTSSACGAEPPHFTAQVELHSTLTQEQADALPEFVSGGVWQGKQFKTQVFVYGPPGTTLSGAEIEAGGDEETFVGHSGADLGRPVATYWVMLSPGETVTLSARFDADAPVAGGASASGTASAAAAVGTFGPAALRTTPMLNQTTTTVIQSGCGGR</sequence>
<name>A0ABX5B077_9MICO</name>
<proteinExistence type="predicted"/>
<evidence type="ECO:0008006" key="3">
    <source>
        <dbReference type="Google" id="ProtNLM"/>
    </source>
</evidence>
<dbReference type="Pfam" id="PF13196">
    <property type="entry name" value="DUF4012"/>
    <property type="match status" value="1"/>
</dbReference>
<reference evidence="1 2" key="1">
    <citation type="journal article" date="2008" name="Int. J. Syst. Evol. Microbiol.">
        <title>Leifsonia pindariensis sp. nov., isolated from the Pindari glacier of the Indian Himalayas, and emended description of the genus Leifsonia.</title>
        <authorList>
            <person name="Reddy G.S."/>
            <person name="Prabagaran S.R."/>
            <person name="Shivaji S."/>
        </authorList>
    </citation>
    <scope>NUCLEOTIDE SEQUENCE [LARGE SCALE GENOMIC DNA]</scope>
    <source>
        <strain evidence="1 2">PON 10</strain>
    </source>
</reference>
<protein>
    <recommendedName>
        <fullName evidence="3">DUF4012 domain-containing protein</fullName>
    </recommendedName>
</protein>
<evidence type="ECO:0000313" key="2">
    <source>
        <dbReference type="Proteomes" id="UP000237755"/>
    </source>
</evidence>
<dbReference type="EMBL" id="MPZN01000004">
    <property type="protein sequence ID" value="PPL20189.1"/>
    <property type="molecule type" value="Genomic_DNA"/>
</dbReference>
<organism evidence="1 2">
    <name type="scientific">Microterricola pindariensis</name>
    <dbReference type="NCBI Taxonomy" id="478010"/>
    <lineage>
        <taxon>Bacteria</taxon>
        <taxon>Bacillati</taxon>
        <taxon>Actinomycetota</taxon>
        <taxon>Actinomycetes</taxon>
        <taxon>Micrococcales</taxon>
        <taxon>Microbacteriaceae</taxon>
        <taxon>Microterricola</taxon>
    </lineage>
</organism>